<comment type="subunit">
    <text evidence="5">Heterotrimer of A, B and C subunits.</text>
</comment>
<keyword evidence="2 5" id="KW-0547">Nucleotide-binding</keyword>
<organism evidence="8 9">
    <name type="scientific">Candidatus Sungiibacteriota bacterium</name>
    <dbReference type="NCBI Taxonomy" id="2750080"/>
    <lineage>
        <taxon>Bacteria</taxon>
        <taxon>Candidatus Sungiibacteriota</taxon>
    </lineage>
</organism>
<dbReference type="InterPro" id="IPR036928">
    <property type="entry name" value="AS_sf"/>
</dbReference>
<dbReference type="GO" id="GO:0030956">
    <property type="term" value="C:glutamyl-tRNA(Gln) amidotransferase complex"/>
    <property type="evidence" value="ECO:0007669"/>
    <property type="project" value="InterPro"/>
</dbReference>
<comment type="function">
    <text evidence="5">Allows the formation of correctly charged Gln-tRNA(Gln) through the transamidation of misacylated Glu-tRNA(Gln) in organisms which lack glutaminyl-tRNA synthetase. The reaction takes place in the presence of glutamine and ATP through an activated gamma-phospho-Glu-tRNA(Gln).</text>
</comment>
<proteinExistence type="inferred from homology"/>
<dbReference type="GO" id="GO:0006412">
    <property type="term" value="P:translation"/>
    <property type="evidence" value="ECO:0007669"/>
    <property type="project" value="UniProtKB-UniRule"/>
</dbReference>
<dbReference type="Gene3D" id="3.90.1300.10">
    <property type="entry name" value="Amidase signature (AS) domain"/>
    <property type="match status" value="1"/>
</dbReference>
<sequence>MPELSVNSIAQAAAVLERHETSAEEICRHYLDAIRRENPRLNAYIDVYDDAVEQARDADAKIAAGGAGPLAGIPLAVKDNILVRGRISTAGSKILETYRASYDATVISRLRDAGAVFLGKTNMDEFAMGSSTEHSAFGPTRNPNDRERVAGGSSGGSAAAVRAGLALGALGSDTGGSIRQPAAFCGVVGLKPTYGSVSRSGLIAMASSLDQIGPLGRTVGDVRTIFEAIRGHDPLDATTAKSTNQEPRTRNQKLIAGVPKEYFGKGLDPDVAAVIRDAIARCEDLGAEIREISLPHSECALAAYYIIMSAEASSNLARFDGIRYGHASAEAKNLLEVYEKTRAEGFGAEAKRRIMLGTYALSAGYYDAYYLKAQRVRRLIRDDFKMAFESVDFIIGPTTPAPAFKFGEKTADPLAMYLNDIYTVAVNLAGLPALSLPAGFVERGGSRLPVGLQIIGKWFTEDSLLDFAGELEAALSPRYNPDAPSFRAGRKKNP</sequence>
<evidence type="ECO:0000259" key="7">
    <source>
        <dbReference type="Pfam" id="PF01425"/>
    </source>
</evidence>
<protein>
    <recommendedName>
        <fullName evidence="5">Glutamyl-tRNA(Gln) amidotransferase subunit A</fullName>
        <shortName evidence="5">Glu-ADT subunit A</shortName>
        <ecNumber evidence="5">6.3.5.7</ecNumber>
    </recommendedName>
</protein>
<feature type="active site" description="Acyl-ester intermediate" evidence="5">
    <location>
        <position position="177"/>
    </location>
</feature>
<comment type="catalytic activity">
    <reaction evidence="5">
        <text>L-glutamyl-tRNA(Gln) + L-glutamine + ATP + H2O = L-glutaminyl-tRNA(Gln) + L-glutamate + ADP + phosphate + H(+)</text>
        <dbReference type="Rhea" id="RHEA:17521"/>
        <dbReference type="Rhea" id="RHEA-COMP:9681"/>
        <dbReference type="Rhea" id="RHEA-COMP:9684"/>
        <dbReference type="ChEBI" id="CHEBI:15377"/>
        <dbReference type="ChEBI" id="CHEBI:15378"/>
        <dbReference type="ChEBI" id="CHEBI:29985"/>
        <dbReference type="ChEBI" id="CHEBI:30616"/>
        <dbReference type="ChEBI" id="CHEBI:43474"/>
        <dbReference type="ChEBI" id="CHEBI:58359"/>
        <dbReference type="ChEBI" id="CHEBI:78520"/>
        <dbReference type="ChEBI" id="CHEBI:78521"/>
        <dbReference type="ChEBI" id="CHEBI:456216"/>
        <dbReference type="EC" id="6.3.5.7"/>
    </reaction>
</comment>
<accession>A0A932YY97</accession>
<gene>
    <name evidence="5 8" type="primary">gatA</name>
    <name evidence="8" type="ORF">HY474_02235</name>
</gene>
<evidence type="ECO:0000313" key="9">
    <source>
        <dbReference type="Proteomes" id="UP000704960"/>
    </source>
</evidence>
<comment type="similarity">
    <text evidence="5">Belongs to the amidase family. GatA subfamily.</text>
</comment>
<comment type="caution">
    <text evidence="8">The sequence shown here is derived from an EMBL/GenBank/DDBJ whole genome shotgun (WGS) entry which is preliminary data.</text>
</comment>
<dbReference type="HAMAP" id="MF_00120">
    <property type="entry name" value="GatA"/>
    <property type="match status" value="1"/>
</dbReference>
<evidence type="ECO:0000256" key="6">
    <source>
        <dbReference type="SAM" id="MobiDB-lite"/>
    </source>
</evidence>
<evidence type="ECO:0000256" key="3">
    <source>
        <dbReference type="ARBA" id="ARBA00022840"/>
    </source>
</evidence>
<dbReference type="GO" id="GO:0050567">
    <property type="term" value="F:glutaminyl-tRNA synthase (glutamine-hydrolyzing) activity"/>
    <property type="evidence" value="ECO:0007669"/>
    <property type="project" value="UniProtKB-UniRule"/>
</dbReference>
<dbReference type="EMBL" id="JACQMJ010000008">
    <property type="protein sequence ID" value="MBI4132428.1"/>
    <property type="molecule type" value="Genomic_DNA"/>
</dbReference>
<dbReference type="Pfam" id="PF01425">
    <property type="entry name" value="Amidase"/>
    <property type="match status" value="1"/>
</dbReference>
<evidence type="ECO:0000313" key="8">
    <source>
        <dbReference type="EMBL" id="MBI4132428.1"/>
    </source>
</evidence>
<dbReference type="PIRSF" id="PIRSF001221">
    <property type="entry name" value="Amidase_fungi"/>
    <property type="match status" value="1"/>
</dbReference>
<reference evidence="8" key="1">
    <citation type="submission" date="2020-07" db="EMBL/GenBank/DDBJ databases">
        <title>Huge and variable diversity of episymbiotic CPR bacteria and DPANN archaea in groundwater ecosystems.</title>
        <authorList>
            <person name="He C.Y."/>
            <person name="Keren R."/>
            <person name="Whittaker M."/>
            <person name="Farag I.F."/>
            <person name="Doudna J."/>
            <person name="Cate J.H.D."/>
            <person name="Banfield J.F."/>
        </authorList>
    </citation>
    <scope>NUCLEOTIDE SEQUENCE</scope>
    <source>
        <strain evidence="8">NC_groundwater_1226_Ag_S-0.1um_59_124</strain>
    </source>
</reference>
<dbReference type="InterPro" id="IPR004412">
    <property type="entry name" value="GatA"/>
</dbReference>
<dbReference type="InterPro" id="IPR023631">
    <property type="entry name" value="Amidase_dom"/>
</dbReference>
<keyword evidence="3 5" id="KW-0067">ATP-binding</keyword>
<dbReference type="PANTHER" id="PTHR11895">
    <property type="entry name" value="TRANSAMIDASE"/>
    <property type="match status" value="1"/>
</dbReference>
<dbReference type="InterPro" id="IPR000120">
    <property type="entry name" value="Amidase"/>
</dbReference>
<evidence type="ECO:0000256" key="5">
    <source>
        <dbReference type="HAMAP-Rule" id="MF_00120"/>
    </source>
</evidence>
<feature type="domain" description="Amidase" evidence="7">
    <location>
        <begin position="25"/>
        <end position="465"/>
    </location>
</feature>
<dbReference type="GO" id="GO:0005524">
    <property type="term" value="F:ATP binding"/>
    <property type="evidence" value="ECO:0007669"/>
    <property type="project" value="UniProtKB-KW"/>
</dbReference>
<name>A0A932YY97_9BACT</name>
<keyword evidence="4 5" id="KW-0648">Protein biosynthesis</keyword>
<feature type="region of interest" description="Disordered" evidence="6">
    <location>
        <begin position="130"/>
        <end position="154"/>
    </location>
</feature>
<dbReference type="PANTHER" id="PTHR11895:SF151">
    <property type="entry name" value="GLUTAMYL-TRNA(GLN) AMIDOTRANSFERASE SUBUNIT A"/>
    <property type="match status" value="1"/>
</dbReference>
<evidence type="ECO:0000256" key="4">
    <source>
        <dbReference type="ARBA" id="ARBA00022917"/>
    </source>
</evidence>
<dbReference type="AlphaFoldDB" id="A0A932YY97"/>
<dbReference type="SUPFAM" id="SSF75304">
    <property type="entry name" value="Amidase signature (AS) enzymes"/>
    <property type="match status" value="1"/>
</dbReference>
<keyword evidence="1 5" id="KW-0436">Ligase</keyword>
<dbReference type="Proteomes" id="UP000704960">
    <property type="component" value="Unassembled WGS sequence"/>
</dbReference>
<feature type="active site" description="Charge relay system" evidence="5">
    <location>
        <position position="153"/>
    </location>
</feature>
<evidence type="ECO:0000256" key="1">
    <source>
        <dbReference type="ARBA" id="ARBA00022598"/>
    </source>
</evidence>
<feature type="active site" description="Charge relay system" evidence="5">
    <location>
        <position position="78"/>
    </location>
</feature>
<dbReference type="EC" id="6.3.5.7" evidence="5"/>
<dbReference type="NCBIfam" id="TIGR00132">
    <property type="entry name" value="gatA"/>
    <property type="match status" value="1"/>
</dbReference>
<evidence type="ECO:0000256" key="2">
    <source>
        <dbReference type="ARBA" id="ARBA00022741"/>
    </source>
</evidence>